<evidence type="ECO:0000313" key="6">
    <source>
        <dbReference type="RefSeq" id="XP_015172524.1"/>
    </source>
</evidence>
<feature type="domain" description="MOFRL-associated" evidence="4">
    <location>
        <begin position="95"/>
        <end position="342"/>
    </location>
</feature>
<protein>
    <submittedName>
        <fullName evidence="6">Glycerate kinase-like</fullName>
    </submittedName>
</protein>
<evidence type="ECO:0000259" key="3">
    <source>
        <dbReference type="Pfam" id="PF05161"/>
    </source>
</evidence>
<organism evidence="5 6">
    <name type="scientific">Polistes dominula</name>
    <name type="common">European paper wasp</name>
    <name type="synonym">Vespa dominula</name>
    <dbReference type="NCBI Taxonomy" id="743375"/>
    <lineage>
        <taxon>Eukaryota</taxon>
        <taxon>Metazoa</taxon>
        <taxon>Ecdysozoa</taxon>
        <taxon>Arthropoda</taxon>
        <taxon>Hexapoda</taxon>
        <taxon>Insecta</taxon>
        <taxon>Pterygota</taxon>
        <taxon>Neoptera</taxon>
        <taxon>Endopterygota</taxon>
        <taxon>Hymenoptera</taxon>
        <taxon>Apocrita</taxon>
        <taxon>Aculeata</taxon>
        <taxon>Vespoidea</taxon>
        <taxon>Vespidae</taxon>
        <taxon>Polistinae</taxon>
        <taxon>Polistini</taxon>
        <taxon>Polistes</taxon>
    </lineage>
</organism>
<dbReference type="InterPro" id="IPR037035">
    <property type="entry name" value="GK-like_C_sf"/>
</dbReference>
<name>A0ABM1HX37_POLDO</name>
<keyword evidence="5" id="KW-1185">Reference proteome</keyword>
<dbReference type="InterPro" id="IPR038614">
    <property type="entry name" value="GK_N_sf"/>
</dbReference>
<dbReference type="Pfam" id="PF05161">
    <property type="entry name" value="MOFRL"/>
    <property type="match status" value="1"/>
</dbReference>
<dbReference type="SUPFAM" id="SSF82544">
    <property type="entry name" value="GckA/TtuD-like"/>
    <property type="match status" value="1"/>
</dbReference>
<evidence type="ECO:0000256" key="1">
    <source>
        <dbReference type="ARBA" id="ARBA00005393"/>
    </source>
</evidence>
<dbReference type="Gene3D" id="3.40.50.10180">
    <property type="entry name" value="Glycerate kinase, MOFRL-like N-terminal domain"/>
    <property type="match status" value="1"/>
</dbReference>
<dbReference type="Pfam" id="PF13660">
    <property type="entry name" value="DUF4147"/>
    <property type="match status" value="1"/>
</dbReference>
<accession>A0ABM1HX37</accession>
<evidence type="ECO:0000256" key="2">
    <source>
        <dbReference type="SAM" id="MobiDB-lite"/>
    </source>
</evidence>
<dbReference type="PANTHER" id="PTHR12227">
    <property type="entry name" value="GLYCERATE KINASE"/>
    <property type="match status" value="1"/>
</dbReference>
<evidence type="ECO:0000313" key="5">
    <source>
        <dbReference type="Proteomes" id="UP000694924"/>
    </source>
</evidence>
<evidence type="ECO:0000259" key="4">
    <source>
        <dbReference type="Pfam" id="PF13660"/>
    </source>
</evidence>
<gene>
    <name evidence="6" type="primary">LOC107064391</name>
</gene>
<dbReference type="InterPro" id="IPR039760">
    <property type="entry name" value="MOFRL_protein"/>
</dbReference>
<feature type="domain" description="MOFRL" evidence="3">
    <location>
        <begin position="461"/>
        <end position="538"/>
    </location>
</feature>
<dbReference type="RefSeq" id="XP_015172524.1">
    <property type="nucleotide sequence ID" value="XM_015317038.1"/>
</dbReference>
<sequence>MPTKQARQKKKQKKRKPKILDPLEEEERIKRIIAIEKKRQDVINIVKKSLMKRLAEKLALQKYRIDKEEKAKEKMIRDANKSESEKQMLKIRESMSTIVEAGIKCVYTSVILPKKIKYDGKNTLTIKEVKYRLKNNLHIVGWGKEAVTMSSAFERIVGKQLKKGWMVVPRRSVFMMWNFPEAFPKLDSRITYVEAGTDDGHPDDKAIETTRKILDYCKKLKKRDILIVMLSHNVDNLLCCPRETITLKDKLRLLERLKRLRATSEEINIVRNKLSAIRGGDLARTAYPAKIIILITSDVSDEPMDLIGGGPCTYDPKGEKALAILTKYNLIGKVSQSIRELIQGTIPGETAADGQLNEEQKYKFVQSYVIACNADAMECMADTTYTYGLLPVKLNSVCSGTVEEFAREYVKMASLMILAVEGKINKFEMFEMMKDSTICPLTDLKVREIFPSKEEWALGLCLLFGGRPTVDLRSDKGKGGPNQELALYFARYWHLRTKQYPILRMYTVWFLGGSSYGRDGNTDAAGAFGYKNLYTDIYPEYTKVNDKYRTAYLDWINLIEGMASDTEIFDARVIVNDLDKLRKMYAEILPDKVLTENNSNLFLQSVNDGDELFELKTGNDFTFTNVGDVYVIRIVRFQCNCNGRCHTTKDKLCKDEECPVNRTKSIDVDVEIPLQICGKIGQPKNSELLS</sequence>
<proteinExistence type="inferred from homology"/>
<comment type="similarity">
    <text evidence="1">Belongs to the glycerate kinase type-2 family.</text>
</comment>
<dbReference type="Gene3D" id="3.40.1480.10">
    <property type="entry name" value="MOFRL domain"/>
    <property type="match status" value="1"/>
</dbReference>
<dbReference type="GeneID" id="107064391"/>
<dbReference type="InterPro" id="IPR025286">
    <property type="entry name" value="MOFRL_assoc_dom"/>
</dbReference>
<dbReference type="InterPro" id="IPR007835">
    <property type="entry name" value="MOFRL"/>
</dbReference>
<feature type="region of interest" description="Disordered" evidence="2">
    <location>
        <begin position="1"/>
        <end position="21"/>
    </location>
</feature>
<dbReference type="Proteomes" id="UP000694924">
    <property type="component" value="Unplaced"/>
</dbReference>
<feature type="compositionally biased region" description="Basic residues" evidence="2">
    <location>
        <begin position="1"/>
        <end position="17"/>
    </location>
</feature>
<dbReference type="PANTHER" id="PTHR12227:SF0">
    <property type="entry name" value="GLYCERATE KINASE"/>
    <property type="match status" value="1"/>
</dbReference>
<reference evidence="6" key="1">
    <citation type="submission" date="2025-08" db="UniProtKB">
        <authorList>
            <consortium name="RefSeq"/>
        </authorList>
    </citation>
    <scope>IDENTIFICATION</scope>
    <source>
        <tissue evidence="6">Whole body</tissue>
    </source>
</reference>